<name>A0A1J5TQZ3_9ZZZZ</name>
<dbReference type="SUPFAM" id="SSF109604">
    <property type="entry name" value="HD-domain/PDEase-like"/>
    <property type="match status" value="1"/>
</dbReference>
<sequence length="288" mass="31723">MSDVTYYPDHPTAENLIAALRQLPPTARVLSRLQKLLADPNSGLDDVASLIRLDASLTTRIIQISNSVWFGRGNPCKTIEDAVNRVGFREIYRLVAVVASGAMVAGPLAAYGRTTDIIWDESVSCALAAELIADSLSEDTAVAYTAGLLHAIGRQPINHYVETVHRGRVLTDEGFPREHSGSEFALLGFSQADVGATMLDKWDFSTAIVEPIRRQYEPLDAEEPHDRMAAVLFGARLLRTVLLHDDVLGEVPGENDILGHLRISRADLLDLRPMLEDQLVRIHQVTRI</sequence>
<dbReference type="AlphaFoldDB" id="A0A1J5TQZ3"/>
<organism evidence="2">
    <name type="scientific">mine drainage metagenome</name>
    <dbReference type="NCBI Taxonomy" id="410659"/>
    <lineage>
        <taxon>unclassified sequences</taxon>
        <taxon>metagenomes</taxon>
        <taxon>ecological metagenomes</taxon>
    </lineage>
</organism>
<dbReference type="PANTHER" id="PTHR33525:SF3">
    <property type="entry name" value="RIBONUCLEASE Y"/>
    <property type="match status" value="1"/>
</dbReference>
<protein>
    <submittedName>
        <fullName evidence="2">HDOD domain protein</fullName>
    </submittedName>
</protein>
<comment type="caution">
    <text evidence="2">The sequence shown here is derived from an EMBL/GenBank/DDBJ whole genome shotgun (WGS) entry which is preliminary data.</text>
</comment>
<dbReference type="EMBL" id="MLJW01000002">
    <property type="protein sequence ID" value="OIR18725.1"/>
    <property type="molecule type" value="Genomic_DNA"/>
</dbReference>
<feature type="domain" description="HDOD" evidence="1">
    <location>
        <begin position="23"/>
        <end position="218"/>
    </location>
</feature>
<gene>
    <name evidence="2" type="ORF">GALL_10650</name>
</gene>
<dbReference type="PANTHER" id="PTHR33525">
    <property type="match status" value="1"/>
</dbReference>
<proteinExistence type="predicted"/>
<reference evidence="2" key="1">
    <citation type="submission" date="2016-10" db="EMBL/GenBank/DDBJ databases">
        <title>Sequence of Gallionella enrichment culture.</title>
        <authorList>
            <person name="Poehlein A."/>
            <person name="Muehling M."/>
            <person name="Daniel R."/>
        </authorList>
    </citation>
    <scope>NUCLEOTIDE SEQUENCE</scope>
</reference>
<dbReference type="Pfam" id="PF08668">
    <property type="entry name" value="HDOD"/>
    <property type="match status" value="1"/>
</dbReference>
<dbReference type="Gene3D" id="1.10.3210.10">
    <property type="entry name" value="Hypothetical protein af1432"/>
    <property type="match status" value="1"/>
</dbReference>
<accession>A0A1J5TQZ3</accession>
<evidence type="ECO:0000313" key="2">
    <source>
        <dbReference type="EMBL" id="OIR18725.1"/>
    </source>
</evidence>
<dbReference type="PROSITE" id="PS51833">
    <property type="entry name" value="HDOD"/>
    <property type="match status" value="1"/>
</dbReference>
<dbReference type="InterPro" id="IPR013976">
    <property type="entry name" value="HDOD"/>
</dbReference>
<dbReference type="InterPro" id="IPR052340">
    <property type="entry name" value="RNase_Y/CdgJ"/>
</dbReference>
<evidence type="ECO:0000259" key="1">
    <source>
        <dbReference type="PROSITE" id="PS51833"/>
    </source>
</evidence>